<dbReference type="AlphaFoldDB" id="S7UT66"/>
<gene>
    <name evidence="1" type="ORF">dsat_2214</name>
</gene>
<dbReference type="STRING" id="1121439.dsat_2214"/>
<dbReference type="eggNOG" id="ENOG5033JMA">
    <property type="taxonomic scope" value="Bacteria"/>
</dbReference>
<protein>
    <submittedName>
        <fullName evidence="1">Uncharacterized protein</fullName>
    </submittedName>
</protein>
<name>S7UT66_9BACT</name>
<sequence>MGDEKRERQSLVEVVCPVCRHTEIISIPKEDIPKCPKCGKRMLVKELLTEGKSY</sequence>
<accession>S7UT66</accession>
<reference evidence="1 2" key="1">
    <citation type="journal article" date="2013" name="Genome Announc.">
        <title>Draft genome sequences for three mercury-methylating, sulfate-reducing bacteria.</title>
        <authorList>
            <person name="Brown S.D."/>
            <person name="Hurt R.A.Jr."/>
            <person name="Gilmour C.C."/>
            <person name="Elias D.A."/>
        </authorList>
    </citation>
    <scope>NUCLEOTIDE SEQUENCE [LARGE SCALE GENOMIC DNA]</scope>
    <source>
        <strain evidence="1 2">DSM 16529</strain>
    </source>
</reference>
<evidence type="ECO:0000313" key="2">
    <source>
        <dbReference type="Proteomes" id="UP000014975"/>
    </source>
</evidence>
<dbReference type="Proteomes" id="UP000014975">
    <property type="component" value="Unassembled WGS sequence"/>
</dbReference>
<comment type="caution">
    <text evidence="1">The sequence shown here is derived from an EMBL/GenBank/DDBJ whole genome shotgun (WGS) entry which is preliminary data.</text>
</comment>
<dbReference type="EMBL" id="ATHI01000004">
    <property type="protein sequence ID" value="EPR35513.1"/>
    <property type="molecule type" value="Genomic_DNA"/>
</dbReference>
<dbReference type="PATRIC" id="fig|1121439.3.peg.604"/>
<keyword evidence="2" id="KW-1185">Reference proteome</keyword>
<dbReference type="RefSeq" id="WP_020886100.1">
    <property type="nucleotide sequence ID" value="NZ_ATHI01000004.1"/>
</dbReference>
<evidence type="ECO:0000313" key="1">
    <source>
        <dbReference type="EMBL" id="EPR35513.1"/>
    </source>
</evidence>
<organism evidence="1 2">
    <name type="scientific">Alkalidesulfovibrio alkalitolerans DSM 16529</name>
    <dbReference type="NCBI Taxonomy" id="1121439"/>
    <lineage>
        <taxon>Bacteria</taxon>
        <taxon>Pseudomonadati</taxon>
        <taxon>Thermodesulfobacteriota</taxon>
        <taxon>Desulfovibrionia</taxon>
        <taxon>Desulfovibrionales</taxon>
        <taxon>Desulfovibrionaceae</taxon>
        <taxon>Alkalidesulfovibrio</taxon>
    </lineage>
</organism>
<proteinExistence type="predicted"/>